<reference evidence="1 2" key="1">
    <citation type="submission" date="2024-07" db="EMBL/GenBank/DDBJ databases">
        <title>Marimonas sp.nov., isolated from tidal-flat sediment.</title>
        <authorList>
            <person name="Jayan J.N."/>
            <person name="Lee S.S."/>
        </authorList>
    </citation>
    <scope>NUCLEOTIDE SEQUENCE [LARGE SCALE GENOMIC DNA]</scope>
    <source>
        <strain evidence="1 2">MJW-29</strain>
    </source>
</reference>
<evidence type="ECO:0000313" key="1">
    <source>
        <dbReference type="EMBL" id="MEW9919607.1"/>
    </source>
</evidence>
<dbReference type="RefSeq" id="WP_367877313.1">
    <property type="nucleotide sequence ID" value="NZ_JBFNXX010000005.1"/>
</dbReference>
<dbReference type="EMBL" id="JBFNXX010000005">
    <property type="protein sequence ID" value="MEW9919607.1"/>
    <property type="molecule type" value="Genomic_DNA"/>
</dbReference>
<gene>
    <name evidence="1" type="ORF">AB2B41_08335</name>
</gene>
<sequence>MSLKPKKPKKKLFAKLKPLDDAVAQSKNTAADTKALEGAKKELDKATKQLETAMMKSFQCHEKAYKLAPNIDKTPETPSPVPIPYPTLQKLEKETKSALKVTEKALKNHEKVQKKLVKLLDREIKVLKSGAKSSKGDEAGTLKGLTSAKTMGKAQWVQYSVNVKAEGKAVTRMLDLMSDQHPKK</sequence>
<evidence type="ECO:0000313" key="2">
    <source>
        <dbReference type="Proteomes" id="UP001556098"/>
    </source>
</evidence>
<organism evidence="1 2">
    <name type="scientific">Sulfitobacter sediminis</name>
    <dbReference type="NCBI Taxonomy" id="3234186"/>
    <lineage>
        <taxon>Bacteria</taxon>
        <taxon>Pseudomonadati</taxon>
        <taxon>Pseudomonadota</taxon>
        <taxon>Alphaproteobacteria</taxon>
        <taxon>Rhodobacterales</taxon>
        <taxon>Roseobacteraceae</taxon>
        <taxon>Sulfitobacter</taxon>
    </lineage>
</organism>
<keyword evidence="2" id="KW-1185">Reference proteome</keyword>
<protein>
    <submittedName>
        <fullName evidence="1">DUF4150 domain-containing protein</fullName>
    </submittedName>
</protein>
<name>A0ABV3RLX9_9RHOB</name>
<comment type="caution">
    <text evidence="1">The sequence shown here is derived from an EMBL/GenBank/DDBJ whole genome shotgun (WGS) entry which is preliminary data.</text>
</comment>
<proteinExistence type="predicted"/>
<dbReference type="Proteomes" id="UP001556098">
    <property type="component" value="Unassembled WGS sequence"/>
</dbReference>
<accession>A0ABV3RLX9</accession>
<dbReference type="Pfam" id="PF13665">
    <property type="entry name" value="Tox-PAAR-like"/>
    <property type="match status" value="1"/>
</dbReference>